<dbReference type="HOGENOM" id="CLU_990855_0_0_1"/>
<dbReference type="AlphaFoldDB" id="A0A0C9SRD8"/>
<name>A0A0C9SRD8_PLICR</name>
<dbReference type="EMBL" id="KN832570">
    <property type="protein sequence ID" value="KII84577.1"/>
    <property type="molecule type" value="Genomic_DNA"/>
</dbReference>
<evidence type="ECO:0000313" key="1">
    <source>
        <dbReference type="EMBL" id="KII84577.1"/>
    </source>
</evidence>
<evidence type="ECO:0000313" key="2">
    <source>
        <dbReference type="Proteomes" id="UP000053263"/>
    </source>
</evidence>
<dbReference type="Proteomes" id="UP000053263">
    <property type="component" value="Unassembled WGS sequence"/>
</dbReference>
<proteinExistence type="predicted"/>
<reference evidence="1 2" key="1">
    <citation type="submission" date="2014-06" db="EMBL/GenBank/DDBJ databases">
        <title>Evolutionary Origins and Diversification of the Mycorrhizal Mutualists.</title>
        <authorList>
            <consortium name="DOE Joint Genome Institute"/>
            <consortium name="Mycorrhizal Genomics Consortium"/>
            <person name="Kohler A."/>
            <person name="Kuo A."/>
            <person name="Nagy L.G."/>
            <person name="Floudas D."/>
            <person name="Copeland A."/>
            <person name="Barry K.W."/>
            <person name="Cichocki N."/>
            <person name="Veneault-Fourrey C."/>
            <person name="LaButti K."/>
            <person name="Lindquist E.A."/>
            <person name="Lipzen A."/>
            <person name="Lundell T."/>
            <person name="Morin E."/>
            <person name="Murat C."/>
            <person name="Riley R."/>
            <person name="Ohm R."/>
            <person name="Sun H."/>
            <person name="Tunlid A."/>
            <person name="Henrissat B."/>
            <person name="Grigoriev I.V."/>
            <person name="Hibbett D.S."/>
            <person name="Martin F."/>
        </authorList>
    </citation>
    <scope>NUCLEOTIDE SEQUENCE [LARGE SCALE GENOMIC DNA]</scope>
    <source>
        <strain evidence="1 2">FD-325 SS-3</strain>
    </source>
</reference>
<keyword evidence="2" id="KW-1185">Reference proteome</keyword>
<organism evidence="1 2">
    <name type="scientific">Plicaturopsis crispa FD-325 SS-3</name>
    <dbReference type="NCBI Taxonomy" id="944288"/>
    <lineage>
        <taxon>Eukaryota</taxon>
        <taxon>Fungi</taxon>
        <taxon>Dikarya</taxon>
        <taxon>Basidiomycota</taxon>
        <taxon>Agaricomycotina</taxon>
        <taxon>Agaricomycetes</taxon>
        <taxon>Agaricomycetidae</taxon>
        <taxon>Amylocorticiales</taxon>
        <taxon>Amylocorticiaceae</taxon>
        <taxon>Plicatura</taxon>
        <taxon>Plicaturopsis crispa</taxon>
    </lineage>
</organism>
<sequence>MDFTVDTQDMTVGMNIDNTGPVNSLEHPFYPQSSVSLYPSSETHAYTTPFVVEYAAGAAPLGMHTHAVDASFAEAFSRWPVPVPAPAVNMITEEDDDHVDWVDVDGNGGGVDVDFEYTQLPIIDDDGNSEYEDDDDDTDVDGDKYIKDDRNRGKRYWDYAPRIMRRIKLVHAKTRAFIMLYMSRPESVLARNGKALFYASPGMVSALGDSNAFSAGVHRAVKRHVKNSTLSATQALALNAQVATATRAKKEADARLAEEIAHRKALEARLVQFQLDYTAPV</sequence>
<protein>
    <submittedName>
        <fullName evidence="1">Uncharacterized protein</fullName>
    </submittedName>
</protein>
<dbReference type="OrthoDB" id="3068431at2759"/>
<gene>
    <name evidence="1" type="ORF">PLICRDRAFT_353374</name>
</gene>
<accession>A0A0C9SRD8</accession>